<evidence type="ECO:0000256" key="1">
    <source>
        <dbReference type="SAM" id="SignalP"/>
    </source>
</evidence>
<protein>
    <recommendedName>
        <fullName evidence="4">Extracellular solute-binding protein</fullName>
    </recommendedName>
</protein>
<keyword evidence="1" id="KW-0732">Signal</keyword>
<evidence type="ECO:0000313" key="3">
    <source>
        <dbReference type="Proteomes" id="UP000824204"/>
    </source>
</evidence>
<feature type="chain" id="PRO_5038646386" description="Extracellular solute-binding protein" evidence="1">
    <location>
        <begin position="22"/>
        <end position="561"/>
    </location>
</feature>
<dbReference type="SUPFAM" id="SSF53850">
    <property type="entry name" value="Periplasmic binding protein-like II"/>
    <property type="match status" value="1"/>
</dbReference>
<comment type="caution">
    <text evidence="2">The sequence shown here is derived from an EMBL/GenBank/DDBJ whole genome shotgun (WGS) entry which is preliminary data.</text>
</comment>
<evidence type="ECO:0008006" key="4">
    <source>
        <dbReference type="Google" id="ProtNLM"/>
    </source>
</evidence>
<gene>
    <name evidence="2" type="ORF">H9741_00850</name>
</gene>
<dbReference type="Gene3D" id="3.40.190.10">
    <property type="entry name" value="Periplasmic binding protein-like II"/>
    <property type="match status" value="2"/>
</dbReference>
<reference evidence="2" key="1">
    <citation type="journal article" date="2021" name="PeerJ">
        <title>Extensive microbial diversity within the chicken gut microbiome revealed by metagenomics and culture.</title>
        <authorList>
            <person name="Gilroy R."/>
            <person name="Ravi A."/>
            <person name="Getino M."/>
            <person name="Pursley I."/>
            <person name="Horton D.L."/>
            <person name="Alikhan N.F."/>
            <person name="Baker D."/>
            <person name="Gharbi K."/>
            <person name="Hall N."/>
            <person name="Watson M."/>
            <person name="Adriaenssens E.M."/>
            <person name="Foster-Nyarko E."/>
            <person name="Jarju S."/>
            <person name="Secka A."/>
            <person name="Antonio M."/>
            <person name="Oren A."/>
            <person name="Chaudhuri R.R."/>
            <person name="La Ragione R."/>
            <person name="Hildebrand F."/>
            <person name="Pallen M.J."/>
        </authorList>
    </citation>
    <scope>NUCLEOTIDE SEQUENCE</scope>
    <source>
        <strain evidence="2">811</strain>
    </source>
</reference>
<evidence type="ECO:0000313" key="2">
    <source>
        <dbReference type="EMBL" id="HIX07005.1"/>
    </source>
</evidence>
<dbReference type="PROSITE" id="PS51257">
    <property type="entry name" value="PROKAR_LIPOPROTEIN"/>
    <property type="match status" value="1"/>
</dbReference>
<dbReference type="AlphaFoldDB" id="A0A9D1V6F4"/>
<dbReference type="EMBL" id="DXFX01000009">
    <property type="protein sequence ID" value="HIX07005.1"/>
    <property type="molecule type" value="Genomic_DNA"/>
</dbReference>
<dbReference type="Proteomes" id="UP000824204">
    <property type="component" value="Unassembled WGS sequence"/>
</dbReference>
<organism evidence="2 3">
    <name type="scientific">Candidatus Borkfalkia faecipullorum</name>
    <dbReference type="NCBI Taxonomy" id="2838510"/>
    <lineage>
        <taxon>Bacteria</taxon>
        <taxon>Bacillati</taxon>
        <taxon>Bacillota</taxon>
        <taxon>Clostridia</taxon>
        <taxon>Christensenellales</taxon>
        <taxon>Christensenellaceae</taxon>
        <taxon>Candidatus Borkfalkia</taxon>
    </lineage>
</organism>
<name>A0A9D1V6F4_9FIRM</name>
<reference evidence="2" key="2">
    <citation type="submission" date="2021-04" db="EMBL/GenBank/DDBJ databases">
        <authorList>
            <person name="Gilroy R."/>
        </authorList>
    </citation>
    <scope>NUCLEOTIDE SEQUENCE</scope>
    <source>
        <strain evidence="2">811</strain>
    </source>
</reference>
<accession>A0A9D1V6F4</accession>
<proteinExistence type="predicted"/>
<sequence length="561" mass="62950">MKRILTVCIAAALLMSMSACGGGGDNRENNSVDSLVSQYGYQWEDTSAPILNEQGAADLTFNVYSSKNASALDYNDMKIMQDLYASTNVKVNWENVSESVYASQKNLIFGNTKDRPDAIYHAGMSAGEIIRYAERKVLLPVSDYLEYMPNFAKILEERPDIKNQITNVSDGKIYALPRIEEMGLLQHPNLLFLNKNWTAQAIKAGAVSGISEADLKDGLSLTADQMEDILTYFKTNDMNGNGSNDERPLNFVYNNWQGNQCDLYGMFGINDNLEHRVVIDGTVTYIVLDDRFKEATNYISGWVEDGLIDMVSFEQSQDNFLANGKGLEMYGAFYWWESETVVSNPENYIVCEPLTGPHGDQTICVSNNPEVGTGELVIFADCPNVEVLLTYFDRYYAPEVSAQINYGAIGVAFEEEKDADGMLVPKDPPAGVTTDELRLQNAPLGIIYLSDYAWENVVHMEPRARLRKERLEKYATPFVAENVTPVPNLQFTLEELNVLSNYETNVNDYIRTNLIKWLTQGGVSDSDWTSFKSQLTGKIGITQIQKVYQDAYDRYEAEQSA</sequence>
<feature type="signal peptide" evidence="1">
    <location>
        <begin position="1"/>
        <end position="21"/>
    </location>
</feature>